<evidence type="ECO:0000313" key="1">
    <source>
        <dbReference type="EMBL" id="ACG63823.1"/>
    </source>
</evidence>
<dbReference type="AlphaFoldDB" id="C3RVN3"/>
<proteinExistence type="predicted"/>
<dbReference type="EMBL" id="EU603711">
    <property type="protein sequence ID" value="ACG63823.1"/>
    <property type="molecule type" value="Genomic_DNA"/>
</dbReference>
<protein>
    <submittedName>
        <fullName evidence="1">Hypo2</fullName>
    </submittedName>
</protein>
<organism evidence="1">
    <name type="scientific">Microseira wollei</name>
    <dbReference type="NCBI Taxonomy" id="467598"/>
    <lineage>
        <taxon>Bacteria</taxon>
        <taxon>Bacillati</taxon>
        <taxon>Cyanobacteriota</taxon>
        <taxon>Cyanophyceae</taxon>
        <taxon>Oscillatoriophycideae</taxon>
        <taxon>Aerosakkonematales</taxon>
        <taxon>Aerosakkonemataceae</taxon>
        <taxon>Microseira</taxon>
    </lineage>
</organism>
<accession>C3RVN3</accession>
<sequence length="131" mass="14881">MARCAEILIKICTLKSFCRTLADLRVLFLTQENPNENAPSFLIIGTREGVMAEIRKFYAIGFAQVDDWSRLTPVPNCDRVMTILGKLPETRIYRFIDASVGTVRSRLTQRNRVSMKRNPVSDLKSGRKGCI</sequence>
<name>C3RVN3_9CYAN</name>
<reference evidence="1" key="1">
    <citation type="submission" date="2008-04" db="EMBL/GenBank/DDBJ databases">
        <title>Biosynthesis of the Lyngbya wollei paralytic shellfish toxins - natural biocombinatorics.</title>
        <authorList>
            <person name="Neilan B.A."/>
            <person name="Mihali T.K."/>
        </authorList>
    </citation>
    <scope>NUCLEOTIDE SEQUENCE</scope>
</reference>